<protein>
    <recommendedName>
        <fullName evidence="4 8">Signal peptidase I</fullName>
        <ecNumber evidence="8">3.4.21.89</ecNumber>
    </recommendedName>
</protein>
<evidence type="ECO:0000313" key="10">
    <source>
        <dbReference type="EMBL" id="GIU51310.1"/>
    </source>
</evidence>
<dbReference type="PANTHER" id="PTHR43390">
    <property type="entry name" value="SIGNAL PEPTIDASE I"/>
    <property type="match status" value="1"/>
</dbReference>
<keyword evidence="8" id="KW-0378">Hydrolase</keyword>
<organism evidence="10 11">
    <name type="scientific">Shewanella sairae</name>
    <dbReference type="NCBI Taxonomy" id="190310"/>
    <lineage>
        <taxon>Bacteria</taxon>
        <taxon>Pseudomonadati</taxon>
        <taxon>Pseudomonadota</taxon>
        <taxon>Gammaproteobacteria</taxon>
        <taxon>Alteromonadales</taxon>
        <taxon>Shewanellaceae</taxon>
        <taxon>Shewanella</taxon>
    </lineage>
</organism>
<dbReference type="Pfam" id="PF10502">
    <property type="entry name" value="Peptidase_S26"/>
    <property type="match status" value="1"/>
</dbReference>
<evidence type="ECO:0000256" key="2">
    <source>
        <dbReference type="ARBA" id="ARBA00005849"/>
    </source>
</evidence>
<gene>
    <name evidence="10" type="primary">traF</name>
    <name evidence="10" type="ORF">TUM4438_40490</name>
</gene>
<dbReference type="CDD" id="cd06530">
    <property type="entry name" value="S26_SPase_I"/>
    <property type="match status" value="1"/>
</dbReference>
<accession>A0ABQ4PQB7</accession>
<evidence type="ECO:0000256" key="7">
    <source>
        <dbReference type="ARBA" id="ARBA00022971"/>
    </source>
</evidence>
<dbReference type="InterPro" id="IPR036286">
    <property type="entry name" value="LexA/Signal_pep-like_sf"/>
</dbReference>
<keyword evidence="6" id="KW-0574">Periplasm</keyword>
<keyword evidence="8" id="KW-0645">Protease</keyword>
<comment type="subcellular location">
    <subcellularLocation>
        <location evidence="8">Membrane</location>
        <topology evidence="8">Multi-pass membrane protein</topology>
    </subcellularLocation>
    <subcellularLocation>
        <location evidence="1">Periplasm</location>
    </subcellularLocation>
</comment>
<dbReference type="PANTHER" id="PTHR43390:SF1">
    <property type="entry name" value="CHLOROPLAST PROCESSING PEPTIDASE"/>
    <property type="match status" value="1"/>
</dbReference>
<dbReference type="InterPro" id="IPR019533">
    <property type="entry name" value="Peptidase_S26"/>
</dbReference>
<keyword evidence="7" id="KW-0184">Conjugation</keyword>
<comment type="catalytic activity">
    <reaction evidence="8">
        <text>Cleavage of hydrophobic, N-terminal signal or leader sequences from secreted and periplasmic proteins.</text>
        <dbReference type="EC" id="3.4.21.89"/>
    </reaction>
</comment>
<evidence type="ECO:0000256" key="8">
    <source>
        <dbReference type="RuleBase" id="RU362042"/>
    </source>
</evidence>
<dbReference type="Gene3D" id="2.10.109.10">
    <property type="entry name" value="Umud Fragment, subunit A"/>
    <property type="match status" value="1"/>
</dbReference>
<name>A0ABQ4PQB7_9GAMM</name>
<evidence type="ECO:0000256" key="3">
    <source>
        <dbReference type="ARBA" id="ARBA00009370"/>
    </source>
</evidence>
<dbReference type="InterPro" id="IPR000223">
    <property type="entry name" value="Pept_S26A_signal_pept_1"/>
</dbReference>
<evidence type="ECO:0000256" key="1">
    <source>
        <dbReference type="ARBA" id="ARBA00004418"/>
    </source>
</evidence>
<comment type="caution">
    <text evidence="10">The sequence shown here is derived from an EMBL/GenBank/DDBJ whole genome shotgun (WGS) entry which is preliminary data.</text>
</comment>
<reference evidence="10" key="1">
    <citation type="submission" date="2021-05" db="EMBL/GenBank/DDBJ databases">
        <title>Molecular characterization for Shewanella algae harboring chromosomal blaOXA-55-like strains isolated from clinical and environment sample.</title>
        <authorList>
            <person name="Ohama Y."/>
            <person name="Aoki K."/>
            <person name="Harada S."/>
            <person name="Moriya K."/>
            <person name="Ishii Y."/>
            <person name="Tateda K."/>
        </authorList>
    </citation>
    <scope>NUCLEOTIDE SEQUENCE</scope>
    <source>
        <strain evidence="10">JCM 11563</strain>
    </source>
</reference>
<evidence type="ECO:0000313" key="11">
    <source>
        <dbReference type="Proteomes" id="UP000887104"/>
    </source>
</evidence>
<evidence type="ECO:0000259" key="9">
    <source>
        <dbReference type="Pfam" id="PF10502"/>
    </source>
</evidence>
<dbReference type="EC" id="3.4.21.89" evidence="8"/>
<keyword evidence="11" id="KW-1185">Reference proteome</keyword>
<sequence length="184" mass="20517">MITLFSLSFTAYAYGYRLNTSSSFPPGVYVIDSIKAEYQTNDLVLLCPPDNHSVRIALVRGYIGSGQCKSQTTPMIKRIAATYGDNVVLDSTITVNGHELPYTTIQSHDSRQRPLTPFALNGNRQFRIPYQHVFVYSDYAPSNSFDSRYFGFVPVENIQGTVKPALLFADIQAFIEVVNLGLDS</sequence>
<comment type="similarity">
    <text evidence="2">Belongs to the peptidase S26C family.</text>
</comment>
<evidence type="ECO:0000256" key="6">
    <source>
        <dbReference type="ARBA" id="ARBA00022764"/>
    </source>
</evidence>
<dbReference type="NCBIfam" id="TIGR02771">
    <property type="entry name" value="TraF_Ti"/>
    <property type="match status" value="1"/>
</dbReference>
<feature type="domain" description="Peptidase S26" evidence="9">
    <location>
        <begin position="17"/>
        <end position="163"/>
    </location>
</feature>
<keyword evidence="5" id="KW-0732">Signal</keyword>
<evidence type="ECO:0000256" key="4">
    <source>
        <dbReference type="ARBA" id="ARBA00019232"/>
    </source>
</evidence>
<dbReference type="NCBIfam" id="TIGR02227">
    <property type="entry name" value="sigpep_I_bact"/>
    <property type="match status" value="1"/>
</dbReference>
<evidence type="ECO:0000256" key="5">
    <source>
        <dbReference type="ARBA" id="ARBA00022729"/>
    </source>
</evidence>
<proteinExistence type="inferred from homology"/>
<dbReference type="SUPFAM" id="SSF51306">
    <property type="entry name" value="LexA/Signal peptidase"/>
    <property type="match status" value="1"/>
</dbReference>
<dbReference type="EMBL" id="BPEY01000111">
    <property type="protein sequence ID" value="GIU51310.1"/>
    <property type="molecule type" value="Genomic_DNA"/>
</dbReference>
<comment type="similarity">
    <text evidence="3 8">Belongs to the peptidase S26 family.</text>
</comment>
<dbReference type="InterPro" id="IPR014139">
    <property type="entry name" value="Peptidase_S26C_TraF"/>
</dbReference>
<dbReference type="Proteomes" id="UP000887104">
    <property type="component" value="Unassembled WGS sequence"/>
</dbReference>